<sequence length="96" mass="11356">MPHVYFSKVCASYVSERSWYDSYSRLSSFNCICSDTAPSAFGVRCEYRNKVIIRENAPLNMFVLGHVEERDRSKDWHMDFYNPKNKYVSCICTYKL</sequence>
<reference evidence="1 2" key="1">
    <citation type="submission" date="2023-01" db="EMBL/GenBank/DDBJ databases">
        <authorList>
            <person name="Whitehead M."/>
        </authorList>
    </citation>
    <scope>NUCLEOTIDE SEQUENCE [LARGE SCALE GENOMIC DNA]</scope>
</reference>
<dbReference type="Proteomes" id="UP001160148">
    <property type="component" value="Unassembled WGS sequence"/>
</dbReference>
<name>A0AAV0W3H6_9HEMI</name>
<comment type="caution">
    <text evidence="1">The sequence shown here is derived from an EMBL/GenBank/DDBJ whole genome shotgun (WGS) entry which is preliminary data.</text>
</comment>
<dbReference type="EMBL" id="CARXXK010000001">
    <property type="protein sequence ID" value="CAI6350351.1"/>
    <property type="molecule type" value="Genomic_DNA"/>
</dbReference>
<dbReference type="AlphaFoldDB" id="A0AAV0W3H6"/>
<organism evidence="1 2">
    <name type="scientific">Macrosiphum euphorbiae</name>
    <name type="common">potato aphid</name>
    <dbReference type="NCBI Taxonomy" id="13131"/>
    <lineage>
        <taxon>Eukaryota</taxon>
        <taxon>Metazoa</taxon>
        <taxon>Ecdysozoa</taxon>
        <taxon>Arthropoda</taxon>
        <taxon>Hexapoda</taxon>
        <taxon>Insecta</taxon>
        <taxon>Pterygota</taxon>
        <taxon>Neoptera</taxon>
        <taxon>Paraneoptera</taxon>
        <taxon>Hemiptera</taxon>
        <taxon>Sternorrhyncha</taxon>
        <taxon>Aphidomorpha</taxon>
        <taxon>Aphidoidea</taxon>
        <taxon>Aphididae</taxon>
        <taxon>Macrosiphini</taxon>
        <taxon>Macrosiphum</taxon>
    </lineage>
</organism>
<evidence type="ECO:0000313" key="2">
    <source>
        <dbReference type="Proteomes" id="UP001160148"/>
    </source>
</evidence>
<evidence type="ECO:0000313" key="1">
    <source>
        <dbReference type="EMBL" id="CAI6350351.1"/>
    </source>
</evidence>
<gene>
    <name evidence="1" type="ORF">MEUPH1_LOCUS6823</name>
</gene>
<keyword evidence="2" id="KW-1185">Reference proteome</keyword>
<protein>
    <submittedName>
        <fullName evidence="1">Uncharacterized protein</fullName>
    </submittedName>
</protein>
<accession>A0AAV0W3H6</accession>
<proteinExistence type="predicted"/>